<dbReference type="Gramene" id="TraesRN1B0100398100.1">
    <property type="protein sequence ID" value="TraesRN1B0100398100.1"/>
    <property type="gene ID" value="TraesRN1B0100398100"/>
</dbReference>
<dbReference type="Gramene" id="TraesCLE_scaffold_043087_01G000100.1">
    <property type="protein sequence ID" value="TraesCLE_scaffold_043087_01G000100.1"/>
    <property type="gene ID" value="TraesCLE_scaffold_043087_01G000100"/>
</dbReference>
<dbReference type="Gramene" id="TraesCS1B03G0397600.1">
    <property type="protein sequence ID" value="TraesCS1B03G0397600.1.CDS1"/>
    <property type="gene ID" value="TraesCS1B03G0397600"/>
</dbReference>
<dbReference type="Proteomes" id="UP000019116">
    <property type="component" value="Chromosome 1B"/>
</dbReference>
<keyword evidence="3" id="KW-1185">Reference proteome</keyword>
<evidence type="ECO:0000313" key="2">
    <source>
        <dbReference type="EnsemblPlants" id="TraesCS1B02G145100.1.cds1"/>
    </source>
</evidence>
<sequence>MSSAPPSWTSQSAARSTRTLIACAREGHSSTTSWPTRPPSWGSSMGGSDRSWRFRRGGGAGKGEASNARARVLAWLQEATGLATLFNMVTWGWLDADVPEDFMNRASIKMVLTVRTNVSWEAYAAVMVTASQVEALLRREGMRMLLYEGVWDLWDGKAWLEEVDWDWMTTLREAERALWRSIATHWRFVHGHPPKLSAADCGLATRCLTCQLHLGTWSWSIGTISAVHPSSLLRQAYRAGGHRP</sequence>
<evidence type="ECO:0000313" key="3">
    <source>
        <dbReference type="Proteomes" id="UP000019116"/>
    </source>
</evidence>
<feature type="compositionally biased region" description="Low complexity" evidence="1">
    <location>
        <begin position="29"/>
        <end position="43"/>
    </location>
</feature>
<dbReference type="Gramene" id="TraesWEE_scaffold_107003_01G000100.1">
    <property type="protein sequence ID" value="TraesWEE_scaffold_107003_01G000100.1"/>
    <property type="gene ID" value="TraesWEE_scaffold_107003_01G000100"/>
</dbReference>
<dbReference type="STRING" id="4565.A0A3B5YUF6"/>
<proteinExistence type="predicted"/>
<dbReference type="OrthoDB" id="443318at2759"/>
<evidence type="ECO:0000256" key="1">
    <source>
        <dbReference type="SAM" id="MobiDB-lite"/>
    </source>
</evidence>
<dbReference type="AlphaFoldDB" id="A0A3B5YUF6"/>
<reference evidence="2" key="1">
    <citation type="submission" date="2018-08" db="EMBL/GenBank/DDBJ databases">
        <authorList>
            <person name="Rossello M."/>
        </authorList>
    </citation>
    <scope>NUCLEOTIDE SEQUENCE [LARGE SCALE GENOMIC DNA]</scope>
    <source>
        <strain evidence="2">cv. Chinese Spring</strain>
    </source>
</reference>
<organism evidence="2">
    <name type="scientific">Triticum aestivum</name>
    <name type="common">Wheat</name>
    <dbReference type="NCBI Taxonomy" id="4565"/>
    <lineage>
        <taxon>Eukaryota</taxon>
        <taxon>Viridiplantae</taxon>
        <taxon>Streptophyta</taxon>
        <taxon>Embryophyta</taxon>
        <taxon>Tracheophyta</taxon>
        <taxon>Spermatophyta</taxon>
        <taxon>Magnoliopsida</taxon>
        <taxon>Liliopsida</taxon>
        <taxon>Poales</taxon>
        <taxon>Poaceae</taxon>
        <taxon>BOP clade</taxon>
        <taxon>Pooideae</taxon>
        <taxon>Triticodae</taxon>
        <taxon>Triticeae</taxon>
        <taxon>Triticinae</taxon>
        <taxon>Triticum</taxon>
    </lineage>
</organism>
<protein>
    <submittedName>
        <fullName evidence="2">Uncharacterized protein</fullName>
    </submittedName>
</protein>
<accession>A0A3B5YUF6</accession>
<reference evidence="2" key="2">
    <citation type="submission" date="2018-10" db="UniProtKB">
        <authorList>
            <consortium name="EnsemblPlants"/>
        </authorList>
    </citation>
    <scope>IDENTIFICATION</scope>
</reference>
<dbReference type="EnsemblPlants" id="TraesCS1B02G145100.1">
    <property type="protein sequence ID" value="TraesCS1B02G145100.1.cds1"/>
    <property type="gene ID" value="TraesCS1B02G145100"/>
</dbReference>
<name>A0A3B5YUF6_WHEAT</name>
<dbReference type="Gramene" id="TraesCS1B02G145100.1">
    <property type="protein sequence ID" value="TraesCS1B02G145100.1.cds1"/>
    <property type="gene ID" value="TraesCS1B02G145100"/>
</dbReference>
<feature type="region of interest" description="Disordered" evidence="1">
    <location>
        <begin position="25"/>
        <end position="64"/>
    </location>
</feature>
<dbReference type="Gramene" id="TraesROB_scaffold_017068_01G000100.1">
    <property type="protein sequence ID" value="TraesROB_scaffold_017068_01G000100.1"/>
    <property type="gene ID" value="TraesROB_scaffold_017068_01G000100"/>
</dbReference>